<evidence type="ECO:0000313" key="1">
    <source>
        <dbReference type="EMBL" id="MFC5988800.1"/>
    </source>
</evidence>
<comment type="caution">
    <text evidence="1">The sequence shown here is derived from an EMBL/GenBank/DDBJ whole genome shotgun (WGS) entry which is preliminary data.</text>
</comment>
<dbReference type="InterPro" id="IPR019658">
    <property type="entry name" value="DUF2515"/>
</dbReference>
<accession>A0ABW1IUK4</accession>
<dbReference type="Proteomes" id="UP001596250">
    <property type="component" value="Unassembled WGS sequence"/>
</dbReference>
<sequence>MVRVKERSWWSVLSKAVLHLPMHMLEWWNEDHQKAIPLMTQRSWKELEKELRRTLESHHNGNDLNPHIPLMPSSEMIALIAKIQQETAELNRNNVTRTAAYKRIYDEFPEIHWALLAHMVSRNGGWSMTDLQGEWLPRLLGEQERKDLFLFLEHANAYIFQDAYPQLALYRESKRRNKNLMPLIGRFHVSRFMLPIWERFMHSGESELLSVALIINEQHYIEDRVVRDPYFTSHVVESPAFQLQSLLQLNQILFPAHSSDPTVPYRLSGLIIEDFSSLDERIHFGKDLYAILFRKKDMLSGVLGFAGAHPHTGSRQDYWPQLFSSIRRSPPAFNYKAKLENGRLRKGAPPIFSPRLEAAWKEQSLRDPDRKDWFQNEKAIGYLKDIRPPKHVDMEQEAIWGMEKLEAAVLAGQWLGWS</sequence>
<dbReference type="Pfam" id="PF10720">
    <property type="entry name" value="DUF2515"/>
    <property type="match status" value="1"/>
</dbReference>
<gene>
    <name evidence="1" type="ORF">ACFPXP_20545</name>
</gene>
<organism evidence="1 2">
    <name type="scientific">Marinicrinis lubricantis</name>
    <dbReference type="NCBI Taxonomy" id="2086470"/>
    <lineage>
        <taxon>Bacteria</taxon>
        <taxon>Bacillati</taxon>
        <taxon>Bacillota</taxon>
        <taxon>Bacilli</taxon>
        <taxon>Bacillales</taxon>
        <taxon>Paenibacillaceae</taxon>
    </lineage>
</organism>
<keyword evidence="2" id="KW-1185">Reference proteome</keyword>
<name>A0ABW1IUK4_9BACL</name>
<dbReference type="EMBL" id="JBHSQV010000184">
    <property type="protein sequence ID" value="MFC5988800.1"/>
    <property type="molecule type" value="Genomic_DNA"/>
</dbReference>
<evidence type="ECO:0000313" key="2">
    <source>
        <dbReference type="Proteomes" id="UP001596250"/>
    </source>
</evidence>
<dbReference type="RefSeq" id="WP_379896291.1">
    <property type="nucleotide sequence ID" value="NZ_CBCSCT010000006.1"/>
</dbReference>
<protein>
    <submittedName>
        <fullName evidence="1">DUF2515 family protein</fullName>
    </submittedName>
</protein>
<reference evidence="2" key="1">
    <citation type="journal article" date="2019" name="Int. J. Syst. Evol. Microbiol.">
        <title>The Global Catalogue of Microorganisms (GCM) 10K type strain sequencing project: providing services to taxonomists for standard genome sequencing and annotation.</title>
        <authorList>
            <consortium name="The Broad Institute Genomics Platform"/>
            <consortium name="The Broad Institute Genome Sequencing Center for Infectious Disease"/>
            <person name="Wu L."/>
            <person name="Ma J."/>
        </authorList>
    </citation>
    <scope>NUCLEOTIDE SEQUENCE [LARGE SCALE GENOMIC DNA]</scope>
    <source>
        <strain evidence="2">CCM 8749</strain>
    </source>
</reference>
<proteinExistence type="predicted"/>